<feature type="transmembrane region" description="Helical" evidence="5">
    <location>
        <begin position="190"/>
        <end position="206"/>
    </location>
</feature>
<dbReference type="PANTHER" id="PTHR37422:SF13">
    <property type="entry name" value="LIPOPOLYSACCHARIDE BIOSYNTHESIS PROTEIN PA4999-RELATED"/>
    <property type="match status" value="1"/>
</dbReference>
<feature type="domain" description="O-antigen ligase-related" evidence="6">
    <location>
        <begin position="196"/>
        <end position="333"/>
    </location>
</feature>
<keyword evidence="2 5" id="KW-0812">Transmembrane</keyword>
<gene>
    <name evidence="7" type="ORF">G01um101477_667</name>
</gene>
<name>A0A554J996_9BACT</name>
<evidence type="ECO:0000256" key="1">
    <source>
        <dbReference type="ARBA" id="ARBA00004141"/>
    </source>
</evidence>
<feature type="transmembrane region" description="Helical" evidence="5">
    <location>
        <begin position="316"/>
        <end position="341"/>
    </location>
</feature>
<evidence type="ECO:0000256" key="3">
    <source>
        <dbReference type="ARBA" id="ARBA00022989"/>
    </source>
</evidence>
<sequence>MFYLLTLLFVLAPTYVIRFPIFGIPSNFLEILVALFLISFVIWIFKNKTTKAFKDFLKSQPKTLIIFLSLFFVAGLISTFVSPNLHRAAGQFLVLFLIPLLIYFPSAFILSNPINKIRFVKILFITTGLISAFGIIQYFTLIGLPTEWWGNTNEPKRILSVFEYPNAFALYLAPLLAFLLPFVKQESLKNRVYKISFALGIIALLLTLSRGGWIGFIAAAGVYIIFFATKKERLTALIGFFVATSIVLARPNLRYRVILPFMGEKSTVSRFSLWDTANKMIKDSPILGKGLYGFKTNYDKFNSDPNLPSINYPHNIFLNFWVETGLLGLISFLGLTIYFITRAIKQKGLLAISTILFLTAIYFHGFADAPYFKNDLALIFWIILSL</sequence>
<accession>A0A554J996</accession>
<feature type="transmembrane region" description="Helical" evidence="5">
    <location>
        <begin position="164"/>
        <end position="183"/>
    </location>
</feature>
<reference evidence="7 8" key="1">
    <citation type="submission" date="2017-07" db="EMBL/GenBank/DDBJ databases">
        <title>Mechanisms for carbon and nitrogen cycling indicate functional differentiation within the Candidate Phyla Radiation.</title>
        <authorList>
            <person name="Danczak R.E."/>
            <person name="Johnston M.D."/>
            <person name="Kenah C."/>
            <person name="Slattery M."/>
            <person name="Wrighton K.C."/>
            <person name="Wilkins M.J."/>
        </authorList>
    </citation>
    <scope>NUCLEOTIDE SEQUENCE [LARGE SCALE GENOMIC DNA]</scope>
    <source>
        <strain evidence="7">Gr01-1014_77</strain>
    </source>
</reference>
<feature type="transmembrane region" description="Helical" evidence="5">
    <location>
        <begin position="28"/>
        <end position="45"/>
    </location>
</feature>
<protein>
    <submittedName>
        <fullName evidence="7">O-antigen polymerase</fullName>
    </submittedName>
</protein>
<feature type="transmembrane region" description="Helical" evidence="5">
    <location>
        <begin position="236"/>
        <end position="253"/>
    </location>
</feature>
<dbReference type="EMBL" id="VMFF01000080">
    <property type="protein sequence ID" value="TSC64925.1"/>
    <property type="molecule type" value="Genomic_DNA"/>
</dbReference>
<organism evidence="7 8">
    <name type="scientific">Candidatus Doudnabacteria bacterium Gr01-1014_77</name>
    <dbReference type="NCBI Taxonomy" id="2017133"/>
    <lineage>
        <taxon>Bacteria</taxon>
        <taxon>Candidatus Doudnaibacteriota</taxon>
    </lineage>
</organism>
<evidence type="ECO:0000313" key="8">
    <source>
        <dbReference type="Proteomes" id="UP000319613"/>
    </source>
</evidence>
<keyword evidence="4 5" id="KW-0472">Membrane</keyword>
<evidence type="ECO:0000256" key="4">
    <source>
        <dbReference type="ARBA" id="ARBA00023136"/>
    </source>
</evidence>
<dbReference type="InterPro" id="IPR007016">
    <property type="entry name" value="O-antigen_ligase-rel_domated"/>
</dbReference>
<feature type="transmembrane region" description="Helical" evidence="5">
    <location>
        <begin position="348"/>
        <end position="367"/>
    </location>
</feature>
<comment type="subcellular location">
    <subcellularLocation>
        <location evidence="1">Membrane</location>
        <topology evidence="1">Multi-pass membrane protein</topology>
    </subcellularLocation>
</comment>
<evidence type="ECO:0000259" key="6">
    <source>
        <dbReference type="Pfam" id="PF04932"/>
    </source>
</evidence>
<dbReference type="PANTHER" id="PTHR37422">
    <property type="entry name" value="TEICHURONIC ACID BIOSYNTHESIS PROTEIN TUAE"/>
    <property type="match status" value="1"/>
</dbReference>
<feature type="transmembrane region" description="Helical" evidence="5">
    <location>
        <begin position="212"/>
        <end position="229"/>
    </location>
</feature>
<keyword evidence="3 5" id="KW-1133">Transmembrane helix</keyword>
<comment type="caution">
    <text evidence="7">The sequence shown here is derived from an EMBL/GenBank/DDBJ whole genome shotgun (WGS) entry which is preliminary data.</text>
</comment>
<evidence type="ECO:0000313" key="7">
    <source>
        <dbReference type="EMBL" id="TSC64925.1"/>
    </source>
</evidence>
<evidence type="ECO:0000256" key="5">
    <source>
        <dbReference type="SAM" id="Phobius"/>
    </source>
</evidence>
<dbReference type="AlphaFoldDB" id="A0A554J996"/>
<feature type="transmembrane region" description="Helical" evidence="5">
    <location>
        <begin position="122"/>
        <end position="144"/>
    </location>
</feature>
<evidence type="ECO:0000256" key="2">
    <source>
        <dbReference type="ARBA" id="ARBA00022692"/>
    </source>
</evidence>
<feature type="transmembrane region" description="Helical" evidence="5">
    <location>
        <begin position="88"/>
        <end position="110"/>
    </location>
</feature>
<proteinExistence type="predicted"/>
<dbReference type="Pfam" id="PF04932">
    <property type="entry name" value="Wzy_C"/>
    <property type="match status" value="1"/>
</dbReference>
<dbReference type="GO" id="GO:0016020">
    <property type="term" value="C:membrane"/>
    <property type="evidence" value="ECO:0007669"/>
    <property type="project" value="UniProtKB-SubCell"/>
</dbReference>
<dbReference type="Proteomes" id="UP000319613">
    <property type="component" value="Unassembled WGS sequence"/>
</dbReference>
<feature type="transmembrane region" description="Helical" evidence="5">
    <location>
        <begin position="65"/>
        <end position="82"/>
    </location>
</feature>
<dbReference type="InterPro" id="IPR051533">
    <property type="entry name" value="WaaL-like"/>
</dbReference>